<dbReference type="RefSeq" id="WP_078306544.1">
    <property type="nucleotide sequence ID" value="NZ_CP147511.1"/>
</dbReference>
<dbReference type="OrthoDB" id="6657773at2"/>
<comment type="caution">
    <text evidence="2">The sequence shown here is derived from an EMBL/GenBank/DDBJ whole genome shotgun (WGS) entry which is preliminary data.</text>
</comment>
<feature type="region of interest" description="Disordered" evidence="1">
    <location>
        <begin position="106"/>
        <end position="141"/>
    </location>
</feature>
<evidence type="ECO:0000256" key="1">
    <source>
        <dbReference type="SAM" id="MobiDB-lite"/>
    </source>
</evidence>
<dbReference type="STRING" id="90241.B0682_02595"/>
<evidence type="ECO:0000313" key="3">
    <source>
        <dbReference type="Proteomes" id="UP000191094"/>
    </source>
</evidence>
<feature type="compositionally biased region" description="Polar residues" evidence="1">
    <location>
        <begin position="119"/>
        <end position="141"/>
    </location>
</feature>
<keyword evidence="3" id="KW-1185">Reference proteome</keyword>
<protein>
    <submittedName>
        <fullName evidence="2">Uncharacterized protein</fullName>
    </submittedName>
</protein>
<proteinExistence type="predicted"/>
<feature type="compositionally biased region" description="Low complexity" evidence="1">
    <location>
        <begin position="106"/>
        <end position="118"/>
    </location>
</feature>
<dbReference type="EMBL" id="MUYT01000004">
    <property type="protein sequence ID" value="OOS21587.1"/>
    <property type="molecule type" value="Genomic_DNA"/>
</dbReference>
<reference evidence="2 3" key="1">
    <citation type="submission" date="2017-02" db="EMBL/GenBank/DDBJ databases">
        <title>Draft genome sequence of Moraxella lincolnii CCUG 9405T type strain.</title>
        <authorList>
            <person name="Salva-Serra F."/>
            <person name="Engstrom-Jakobsson H."/>
            <person name="Thorell K."/>
            <person name="Jaen-Luchoro D."/>
            <person name="Gonzales-Siles L."/>
            <person name="Karlsson R."/>
            <person name="Yazdan S."/>
            <person name="Boulund F."/>
            <person name="Johnning A."/>
            <person name="Engstrand L."/>
            <person name="Kristiansson E."/>
            <person name="Moore E."/>
        </authorList>
    </citation>
    <scope>NUCLEOTIDE SEQUENCE [LARGE SCALE GENOMIC DNA]</scope>
    <source>
        <strain evidence="2 3">CCUG 9405</strain>
    </source>
</reference>
<name>A0A1T0CGU9_9GAMM</name>
<evidence type="ECO:0000313" key="2">
    <source>
        <dbReference type="EMBL" id="OOS21587.1"/>
    </source>
</evidence>
<dbReference type="AlphaFoldDB" id="A0A1T0CGU9"/>
<dbReference type="Proteomes" id="UP000191094">
    <property type="component" value="Unassembled WGS sequence"/>
</dbReference>
<organism evidence="2 3">
    <name type="scientific">Lwoffella lincolnii</name>
    <dbReference type="NCBI Taxonomy" id="90241"/>
    <lineage>
        <taxon>Bacteria</taxon>
        <taxon>Pseudomonadati</taxon>
        <taxon>Pseudomonadota</taxon>
        <taxon>Gammaproteobacteria</taxon>
        <taxon>Moraxellales</taxon>
        <taxon>Moraxellaceae</taxon>
        <taxon>Lwoffella</taxon>
    </lineage>
</organism>
<sequence>MPLRPVNAIFIEQKQQFIVVYQQGKLWQLPRMKLDMSAWRYRKPFTGNKSELILARNQHIADTTLAQKLPTHQLPDVLHGLNLPRFENWWRQNGFDWLNNRQNDNTNINNANINSKVNTTPTADASNHKNTQPSVRSNTQSDNIFDNMLADLEANLLK</sequence>
<accession>A0A1T0CGU9</accession>
<gene>
    <name evidence="2" type="ORF">B0682_02595</name>
</gene>